<reference evidence="2 3" key="1">
    <citation type="submission" date="2017-04" db="EMBL/GenBank/DDBJ databases">
        <title>Cronobacter sakazakii, ST83 Lineage Isolates.</title>
        <authorList>
            <person name="Chase H."/>
            <person name="Tall B."/>
            <person name="Gopinath G."/>
            <person name="Lehner A."/>
        </authorList>
    </citation>
    <scope>NUCLEOTIDE SEQUENCE [LARGE SCALE GENOMIC DNA]</scope>
    <source>
        <strain evidence="2 3">MOD1_Comp15</strain>
    </source>
</reference>
<dbReference type="GO" id="GO:0043571">
    <property type="term" value="P:maintenance of CRISPR repeat elements"/>
    <property type="evidence" value="ECO:0007669"/>
    <property type="project" value="InterPro"/>
</dbReference>
<dbReference type="EMBL" id="NCTU01000005">
    <property type="protein sequence ID" value="PUW04928.1"/>
    <property type="molecule type" value="Genomic_DNA"/>
</dbReference>
<dbReference type="GO" id="GO:0051607">
    <property type="term" value="P:defense response to virus"/>
    <property type="evidence" value="ECO:0007669"/>
    <property type="project" value="UniProtKB-KW"/>
</dbReference>
<dbReference type="InterPro" id="IPR010147">
    <property type="entry name" value="CRISPR-assoc_prot_CasD"/>
</dbReference>
<accession>A0AA45HFQ8</accession>
<dbReference type="InterPro" id="IPR021124">
    <property type="entry name" value="CRISPR-assoc_prot_Cas5"/>
</dbReference>
<protein>
    <submittedName>
        <fullName evidence="2">Type I-E CRISPR-associated protein Cas5/CasD</fullName>
    </submittedName>
</protein>
<keyword evidence="1" id="KW-0051">Antiviral defense</keyword>
<sequence length="224" mass="25442">MTEYLLLRLAGPMQSWGQATFEGTRPTAGFPTRSGLLGLLAACAGVKRTDKTELQNLSDALRFAVRCDRRVVDKKPLNVYKMTDYHTVQDAREDYLGLKKHDTIETWREYLCDAQFTVAVWQPGTGDLLTRLAQAVCKPYFTPYLGRRSCPLTQPLFLALCQAPDPIQALGQVLPEDGIIYSEERLNRNDRPIRVRDEPLYALPRQFASRFWYVIHGGTQSVSE</sequence>
<dbReference type="NCBIfam" id="TIGR02593">
    <property type="entry name" value="CRISPR_cas5"/>
    <property type="match status" value="1"/>
</dbReference>
<dbReference type="CDD" id="cd09645">
    <property type="entry name" value="Cas5_I-E"/>
    <property type="match status" value="1"/>
</dbReference>
<organism evidence="2 3">
    <name type="scientific">Cronobacter sakazakii</name>
    <name type="common">Enterobacter sakazakii</name>
    <dbReference type="NCBI Taxonomy" id="28141"/>
    <lineage>
        <taxon>Bacteria</taxon>
        <taxon>Pseudomonadati</taxon>
        <taxon>Pseudomonadota</taxon>
        <taxon>Gammaproteobacteria</taxon>
        <taxon>Enterobacterales</taxon>
        <taxon>Enterobacteriaceae</taxon>
        <taxon>Cronobacter</taxon>
    </lineage>
</organism>
<dbReference type="Gene3D" id="3.30.70.2660">
    <property type="match status" value="1"/>
</dbReference>
<dbReference type="RefSeq" id="WP_080321384.1">
    <property type="nucleotide sequence ID" value="NZ_CP078110.1"/>
</dbReference>
<evidence type="ECO:0000313" key="3">
    <source>
        <dbReference type="Proteomes" id="UP000244856"/>
    </source>
</evidence>
<dbReference type="NCBIfam" id="TIGR01868">
    <property type="entry name" value="casD_Cas5e"/>
    <property type="match status" value="1"/>
</dbReference>
<dbReference type="AlphaFoldDB" id="A0AA45HFQ8"/>
<evidence type="ECO:0000313" key="2">
    <source>
        <dbReference type="EMBL" id="PUW04928.1"/>
    </source>
</evidence>
<dbReference type="InterPro" id="IPR013422">
    <property type="entry name" value="CRISPR-assoc_prot_Cas5_N"/>
</dbReference>
<comment type="caution">
    <text evidence="2">The sequence shown here is derived from an EMBL/GenBank/DDBJ whole genome shotgun (WGS) entry which is preliminary data.</text>
</comment>
<dbReference type="GO" id="GO:0003723">
    <property type="term" value="F:RNA binding"/>
    <property type="evidence" value="ECO:0007669"/>
    <property type="project" value="InterPro"/>
</dbReference>
<dbReference type="Pfam" id="PF09704">
    <property type="entry name" value="Cas_Cas5d"/>
    <property type="match status" value="1"/>
</dbReference>
<proteinExistence type="predicted"/>
<gene>
    <name evidence="2" type="primary">cas5e</name>
    <name evidence="2" type="ORF">B7T07_09890</name>
</gene>
<evidence type="ECO:0000256" key="1">
    <source>
        <dbReference type="ARBA" id="ARBA00023118"/>
    </source>
</evidence>
<name>A0AA45HFQ8_CROSK</name>
<dbReference type="Proteomes" id="UP000244856">
    <property type="component" value="Unassembled WGS sequence"/>
</dbReference>